<dbReference type="Gene3D" id="1.25.40.10">
    <property type="entry name" value="Tetratricopeptide repeat domain"/>
    <property type="match status" value="2"/>
</dbReference>
<dbReference type="OrthoDB" id="1936594at2759"/>
<dbReference type="SUPFAM" id="SSF48452">
    <property type="entry name" value="TPR-like"/>
    <property type="match status" value="1"/>
</dbReference>
<reference evidence="5" key="1">
    <citation type="journal article" date="2015" name="PLoS Genet.">
        <title>Genome Sequence and Transcriptome Analyses of Chrysochromulina tobin: Metabolic Tools for Enhanced Algal Fitness in the Prominent Order Prymnesiales (Haptophyceae).</title>
        <authorList>
            <person name="Hovde B.T."/>
            <person name="Deodato C.R."/>
            <person name="Hunsperger H.M."/>
            <person name="Ryken S.A."/>
            <person name="Yost W."/>
            <person name="Jha R.K."/>
            <person name="Patterson J."/>
            <person name="Monnat R.J. Jr."/>
            <person name="Barlow S.B."/>
            <person name="Starkenburg S.R."/>
            <person name="Cattolico R.A."/>
        </authorList>
    </citation>
    <scope>NUCLEOTIDE SEQUENCE</scope>
    <source>
        <strain evidence="5">CCMP291</strain>
    </source>
</reference>
<proteinExistence type="predicted"/>
<feature type="repeat" description="TPR" evidence="3">
    <location>
        <begin position="76"/>
        <end position="109"/>
    </location>
</feature>
<evidence type="ECO:0000313" key="4">
    <source>
        <dbReference type="EMBL" id="KOO53661.1"/>
    </source>
</evidence>
<dbReference type="AlphaFoldDB" id="A0A0M0LRQ1"/>
<dbReference type="InterPro" id="IPR044244">
    <property type="entry name" value="TTC27/Emw1"/>
</dbReference>
<dbReference type="InterPro" id="IPR011990">
    <property type="entry name" value="TPR-like_helical_dom_sf"/>
</dbReference>
<dbReference type="EMBL" id="JWZX01000125">
    <property type="protein sequence ID" value="KOO53661.1"/>
    <property type="molecule type" value="Genomic_DNA"/>
</dbReference>
<protein>
    <submittedName>
        <fullName evidence="4">Tetratricopeptide repeat protein 27-like protein</fullName>
    </submittedName>
</protein>
<dbReference type="Pfam" id="PF13432">
    <property type="entry name" value="TPR_16"/>
    <property type="match status" value="1"/>
</dbReference>
<evidence type="ECO:0000256" key="2">
    <source>
        <dbReference type="ARBA" id="ARBA00022803"/>
    </source>
</evidence>
<dbReference type="PANTHER" id="PTHR16193">
    <property type="entry name" value="TETRATRICOPEPTIDE REPEAT PROTEIN 27"/>
    <property type="match status" value="1"/>
</dbReference>
<dbReference type="Proteomes" id="UP000037460">
    <property type="component" value="Unassembled WGS sequence"/>
</dbReference>
<evidence type="ECO:0000256" key="1">
    <source>
        <dbReference type="ARBA" id="ARBA00022737"/>
    </source>
</evidence>
<feature type="non-terminal residue" evidence="4">
    <location>
        <position position="335"/>
    </location>
</feature>
<comment type="caution">
    <text evidence="4">The sequence shown here is derived from an EMBL/GenBank/DDBJ whole genome shotgun (WGS) entry which is preliminary data.</text>
</comment>
<evidence type="ECO:0000313" key="5">
    <source>
        <dbReference type="Proteomes" id="UP000037460"/>
    </source>
</evidence>
<organism evidence="4 5">
    <name type="scientific">Chrysochromulina tobinii</name>
    <dbReference type="NCBI Taxonomy" id="1460289"/>
    <lineage>
        <taxon>Eukaryota</taxon>
        <taxon>Haptista</taxon>
        <taxon>Haptophyta</taxon>
        <taxon>Prymnesiophyceae</taxon>
        <taxon>Prymnesiales</taxon>
        <taxon>Chrysochromulinaceae</taxon>
        <taxon>Chrysochromulina</taxon>
    </lineage>
</organism>
<evidence type="ECO:0000256" key="3">
    <source>
        <dbReference type="PROSITE-ProRule" id="PRU00339"/>
    </source>
</evidence>
<dbReference type="InterPro" id="IPR019734">
    <property type="entry name" value="TPR_rpt"/>
</dbReference>
<sequence length="335" mass="37248">MLPSMHQPEVAPTATMWMHLGDLTGEIEHYEHAWTLSKQHLARAKLKLGSNAMRLEQWEEARTHLSDALGARSHYAEAWYCRAVCSLKLDALDTALADMRKVITLDPTHYQAWSSLGGLFARQKMKREALYAFRQACALRSDNWQLWQHAALAALDVGLFEESIFSAGRSLSLNGPPAPQISSLISQAVAKDIKGTDGRYARRLLPKARELLANSASAQPNEPVHWEARLHLEKQCGSTKEKMKREALYAFRQACALRSDNWQLWQHAALAALDVGLFEESIFSAGRSLSLNGPPAPQISSLISQAVAKDIKGTDGRYARRLLPKARELLANSAS</sequence>
<dbReference type="PANTHER" id="PTHR16193:SF0">
    <property type="entry name" value="TETRATRICOPEPTIDE REPEAT PROTEIN 27"/>
    <property type="match status" value="1"/>
</dbReference>
<gene>
    <name evidence="4" type="ORF">Ctob_016560</name>
</gene>
<name>A0A0M0LRQ1_9EUKA</name>
<accession>A0A0M0LRQ1</accession>
<keyword evidence="5" id="KW-1185">Reference proteome</keyword>
<dbReference type="SMART" id="SM00028">
    <property type="entry name" value="TPR"/>
    <property type="match status" value="6"/>
</dbReference>
<keyword evidence="2 3" id="KW-0802">TPR repeat</keyword>
<keyword evidence="1" id="KW-0677">Repeat</keyword>
<dbReference type="PROSITE" id="PS50005">
    <property type="entry name" value="TPR"/>
    <property type="match status" value="1"/>
</dbReference>